<feature type="transmembrane region" description="Helical" evidence="10">
    <location>
        <begin position="362"/>
        <end position="387"/>
    </location>
</feature>
<name>A0A0C3PWB3_PHLG1</name>
<dbReference type="Proteomes" id="UP000053257">
    <property type="component" value="Unassembled WGS sequence"/>
</dbReference>
<dbReference type="Pfam" id="PF01529">
    <property type="entry name" value="DHHC"/>
    <property type="match status" value="1"/>
</dbReference>
<dbReference type="GO" id="GO:0005794">
    <property type="term" value="C:Golgi apparatus"/>
    <property type="evidence" value="ECO:0007669"/>
    <property type="project" value="TreeGrafter"/>
</dbReference>
<organism evidence="13 14">
    <name type="scientific">Phlebiopsis gigantea (strain 11061_1 CR5-6)</name>
    <name type="common">White-rot fungus</name>
    <name type="synonym">Peniophora gigantea</name>
    <dbReference type="NCBI Taxonomy" id="745531"/>
    <lineage>
        <taxon>Eukaryota</taxon>
        <taxon>Fungi</taxon>
        <taxon>Dikarya</taxon>
        <taxon>Basidiomycota</taxon>
        <taxon>Agaricomycotina</taxon>
        <taxon>Agaricomycetes</taxon>
        <taxon>Polyporales</taxon>
        <taxon>Phanerochaetaceae</taxon>
        <taxon>Phlebiopsis</taxon>
    </lineage>
</organism>
<comment type="similarity">
    <text evidence="10">Belongs to the DHHC palmitoyltransferase family.</text>
</comment>
<dbReference type="PANTHER" id="PTHR22883:SF488">
    <property type="entry name" value="PALMITOYLTRANSFERASE"/>
    <property type="match status" value="1"/>
</dbReference>
<protein>
    <recommendedName>
        <fullName evidence="10">Palmitoyltransferase</fullName>
        <ecNumber evidence="10">2.3.1.225</ecNumber>
    </recommendedName>
</protein>
<evidence type="ECO:0000256" key="9">
    <source>
        <dbReference type="ARBA" id="ARBA00048048"/>
    </source>
</evidence>
<keyword evidence="7" id="KW-0449">Lipoprotein</keyword>
<feature type="transmembrane region" description="Helical" evidence="10">
    <location>
        <begin position="546"/>
        <end position="568"/>
    </location>
</feature>
<keyword evidence="4 10" id="KW-1133">Transmembrane helix</keyword>
<feature type="region of interest" description="Disordered" evidence="11">
    <location>
        <begin position="235"/>
        <end position="319"/>
    </location>
</feature>
<feature type="compositionally biased region" description="Polar residues" evidence="11">
    <location>
        <begin position="193"/>
        <end position="203"/>
    </location>
</feature>
<feature type="compositionally biased region" description="Polar residues" evidence="11">
    <location>
        <begin position="86"/>
        <end position="96"/>
    </location>
</feature>
<dbReference type="AlphaFoldDB" id="A0A0C3PWB3"/>
<keyword evidence="5 10" id="KW-0472">Membrane</keyword>
<dbReference type="EMBL" id="KN840440">
    <property type="protein sequence ID" value="KIP12268.1"/>
    <property type="molecule type" value="Genomic_DNA"/>
</dbReference>
<sequence length="662" mass="72345">MATPHSLPSNSQRIATQLPFSPSPSTTHPTIQRLQSQSRQRSGSSSDKSQHTRSGSTTSSRSRTQNPLSPGELFSSPPPLPLLQPRTVTSNATGIQPSAGFFHPQRPNHATSTPTQWARPASPGSMVSSDVHSAVPVHLAPFTRQETETDGTESIGLSSTEDLNYSSARSPPKPAKQSREPLLPIGAARPRVSTASSRPSGPSTGPYGRSDSNVSTGARMRGSFEKLFKRGLSFESGKRPSPVIATSASEADPPTNCITRSRQASPISPSATGHMTFDLTAHGDDQSPLARYKNETAQPRASTPSLNELPFDPVPPLDMKPPLAETPRFDEKGRTLRNYQLHPSRNRFFLRGRILTGGDSPWAFVASLTVVLGITGVWFSTTCVWWWQNESPAVAAVGAYMCLLTISSMLATAFRDPGILPRNLDPDPPMASTGSEESVRQALPRDLKVRNGTSRVKYCSTCRTYRSPRSSHCKMCDNCVDGCDHHCQWVNNCVGRRNYTTFFTFLFSGVLTLILVICTAAIHLWLLTTSRFGLTFHQALSTSDGVGSAVAFMLSILVIWPVGALLGYHARLLLLNVTTIEQIRNQAQRSLQQPGEGPPPNLFSHGNWRRNLLYMLCRPPGYSWLDLRAVATEDKREVNPGLLWRADSTLAMEEGRTPATKH</sequence>
<feature type="domain" description="Palmitoyltransferase DHHC" evidence="12">
    <location>
        <begin position="455"/>
        <end position="585"/>
    </location>
</feature>
<dbReference type="PROSITE" id="PS50216">
    <property type="entry name" value="DHHC"/>
    <property type="match status" value="1"/>
</dbReference>
<keyword evidence="8 10" id="KW-0012">Acyltransferase</keyword>
<keyword evidence="2 10" id="KW-0808">Transferase</keyword>
<evidence type="ECO:0000259" key="12">
    <source>
        <dbReference type="Pfam" id="PF01529"/>
    </source>
</evidence>
<evidence type="ECO:0000256" key="11">
    <source>
        <dbReference type="SAM" id="MobiDB-lite"/>
    </source>
</evidence>
<dbReference type="STRING" id="745531.A0A0C3PWB3"/>
<dbReference type="HOGENOM" id="CLU_016096_0_0_1"/>
<evidence type="ECO:0000256" key="7">
    <source>
        <dbReference type="ARBA" id="ARBA00023288"/>
    </source>
</evidence>
<dbReference type="PANTHER" id="PTHR22883">
    <property type="entry name" value="ZINC FINGER DHHC DOMAIN CONTAINING PROTEIN"/>
    <property type="match status" value="1"/>
</dbReference>
<feature type="transmembrane region" description="Helical" evidence="10">
    <location>
        <begin position="502"/>
        <end position="526"/>
    </location>
</feature>
<dbReference type="GO" id="GO:0006612">
    <property type="term" value="P:protein targeting to membrane"/>
    <property type="evidence" value="ECO:0007669"/>
    <property type="project" value="TreeGrafter"/>
</dbReference>
<comment type="subcellular location">
    <subcellularLocation>
        <location evidence="1">Membrane</location>
        <topology evidence="1">Multi-pass membrane protein</topology>
    </subcellularLocation>
</comment>
<evidence type="ECO:0000313" key="14">
    <source>
        <dbReference type="Proteomes" id="UP000053257"/>
    </source>
</evidence>
<dbReference type="InterPro" id="IPR001594">
    <property type="entry name" value="Palmitoyltrfase_DHHC"/>
</dbReference>
<evidence type="ECO:0000256" key="3">
    <source>
        <dbReference type="ARBA" id="ARBA00022692"/>
    </source>
</evidence>
<feature type="compositionally biased region" description="Polar residues" evidence="11">
    <location>
        <begin position="256"/>
        <end position="273"/>
    </location>
</feature>
<comment type="catalytic activity">
    <reaction evidence="9 10">
        <text>L-cysteinyl-[protein] + hexadecanoyl-CoA = S-hexadecanoyl-L-cysteinyl-[protein] + CoA</text>
        <dbReference type="Rhea" id="RHEA:36683"/>
        <dbReference type="Rhea" id="RHEA-COMP:10131"/>
        <dbReference type="Rhea" id="RHEA-COMP:11032"/>
        <dbReference type="ChEBI" id="CHEBI:29950"/>
        <dbReference type="ChEBI" id="CHEBI:57287"/>
        <dbReference type="ChEBI" id="CHEBI:57379"/>
        <dbReference type="ChEBI" id="CHEBI:74151"/>
        <dbReference type="EC" id="2.3.1.225"/>
    </reaction>
</comment>
<reference evidence="13 14" key="1">
    <citation type="journal article" date="2014" name="PLoS Genet.">
        <title>Analysis of the Phlebiopsis gigantea genome, transcriptome and secretome provides insight into its pioneer colonization strategies of wood.</title>
        <authorList>
            <person name="Hori C."/>
            <person name="Ishida T."/>
            <person name="Igarashi K."/>
            <person name="Samejima M."/>
            <person name="Suzuki H."/>
            <person name="Master E."/>
            <person name="Ferreira P."/>
            <person name="Ruiz-Duenas F.J."/>
            <person name="Held B."/>
            <person name="Canessa P."/>
            <person name="Larrondo L.F."/>
            <person name="Schmoll M."/>
            <person name="Druzhinina I.S."/>
            <person name="Kubicek C.P."/>
            <person name="Gaskell J.A."/>
            <person name="Kersten P."/>
            <person name="St John F."/>
            <person name="Glasner J."/>
            <person name="Sabat G."/>
            <person name="Splinter BonDurant S."/>
            <person name="Syed K."/>
            <person name="Yadav J."/>
            <person name="Mgbeahuruike A.C."/>
            <person name="Kovalchuk A."/>
            <person name="Asiegbu F.O."/>
            <person name="Lackner G."/>
            <person name="Hoffmeister D."/>
            <person name="Rencoret J."/>
            <person name="Gutierrez A."/>
            <person name="Sun H."/>
            <person name="Lindquist E."/>
            <person name="Barry K."/>
            <person name="Riley R."/>
            <person name="Grigoriev I.V."/>
            <person name="Henrissat B."/>
            <person name="Kues U."/>
            <person name="Berka R.M."/>
            <person name="Martinez A.T."/>
            <person name="Covert S.F."/>
            <person name="Blanchette R.A."/>
            <person name="Cullen D."/>
        </authorList>
    </citation>
    <scope>NUCLEOTIDE SEQUENCE [LARGE SCALE GENOMIC DNA]</scope>
    <source>
        <strain evidence="13 14">11061_1 CR5-6</strain>
    </source>
</reference>
<feature type="compositionally biased region" description="Low complexity" evidence="11">
    <location>
        <begin position="23"/>
        <end position="75"/>
    </location>
</feature>
<feature type="region of interest" description="Disordered" evidence="11">
    <location>
        <begin position="1"/>
        <end position="217"/>
    </location>
</feature>
<feature type="compositionally biased region" description="Polar residues" evidence="11">
    <location>
        <begin position="1"/>
        <end position="20"/>
    </location>
</feature>
<accession>A0A0C3PWB3</accession>
<evidence type="ECO:0000256" key="4">
    <source>
        <dbReference type="ARBA" id="ARBA00022989"/>
    </source>
</evidence>
<dbReference type="OrthoDB" id="9909019at2759"/>
<dbReference type="GO" id="GO:0016020">
    <property type="term" value="C:membrane"/>
    <property type="evidence" value="ECO:0007669"/>
    <property type="project" value="UniProtKB-SubCell"/>
</dbReference>
<evidence type="ECO:0000256" key="2">
    <source>
        <dbReference type="ARBA" id="ARBA00022679"/>
    </source>
</evidence>
<evidence type="ECO:0000256" key="8">
    <source>
        <dbReference type="ARBA" id="ARBA00023315"/>
    </source>
</evidence>
<keyword evidence="6" id="KW-0564">Palmitate</keyword>
<evidence type="ECO:0000256" key="10">
    <source>
        <dbReference type="RuleBase" id="RU079119"/>
    </source>
</evidence>
<feature type="transmembrane region" description="Helical" evidence="10">
    <location>
        <begin position="393"/>
        <end position="414"/>
    </location>
</feature>
<evidence type="ECO:0000256" key="1">
    <source>
        <dbReference type="ARBA" id="ARBA00004141"/>
    </source>
</evidence>
<proteinExistence type="inferred from homology"/>
<feature type="compositionally biased region" description="Polar residues" evidence="11">
    <location>
        <begin position="155"/>
        <end position="169"/>
    </location>
</feature>
<evidence type="ECO:0000256" key="6">
    <source>
        <dbReference type="ARBA" id="ARBA00023139"/>
    </source>
</evidence>
<comment type="domain">
    <text evidence="10">The DHHC domain is required for palmitoyltransferase activity.</text>
</comment>
<keyword evidence="3 10" id="KW-0812">Transmembrane</keyword>
<evidence type="ECO:0000256" key="5">
    <source>
        <dbReference type="ARBA" id="ARBA00023136"/>
    </source>
</evidence>
<dbReference type="InterPro" id="IPR039859">
    <property type="entry name" value="PFA4/ZDH16/20/ERF2-like"/>
</dbReference>
<evidence type="ECO:0000313" key="13">
    <source>
        <dbReference type="EMBL" id="KIP12268.1"/>
    </source>
</evidence>
<dbReference type="EC" id="2.3.1.225" evidence="10"/>
<gene>
    <name evidence="13" type="ORF">PHLGIDRAFT_328439</name>
</gene>
<feature type="compositionally biased region" description="Polar residues" evidence="11">
    <location>
        <begin position="295"/>
        <end position="306"/>
    </location>
</feature>
<keyword evidence="14" id="KW-1185">Reference proteome</keyword>
<dbReference type="GO" id="GO:0005783">
    <property type="term" value="C:endoplasmic reticulum"/>
    <property type="evidence" value="ECO:0007669"/>
    <property type="project" value="TreeGrafter"/>
</dbReference>
<dbReference type="GO" id="GO:0019706">
    <property type="term" value="F:protein-cysteine S-palmitoyltransferase activity"/>
    <property type="evidence" value="ECO:0007669"/>
    <property type="project" value="UniProtKB-EC"/>
</dbReference>